<dbReference type="PROSITE" id="PS50023">
    <property type="entry name" value="LIM_DOMAIN_2"/>
    <property type="match status" value="1"/>
</dbReference>
<proteinExistence type="predicted"/>
<reference evidence="5 6" key="1">
    <citation type="journal article" date="2018" name="BMC Genomics">
        <title>Comparative genome analyses reveal sequence features reflecting distinct modes of host-adaptation between dicot and monocot powdery mildew.</title>
        <authorList>
            <person name="Wu Y."/>
            <person name="Ma X."/>
            <person name="Pan Z."/>
            <person name="Kale S.D."/>
            <person name="Song Y."/>
            <person name="King H."/>
            <person name="Zhang Q."/>
            <person name="Presley C."/>
            <person name="Deng X."/>
            <person name="Wei C.I."/>
            <person name="Xiao S."/>
        </authorList>
    </citation>
    <scope>NUCLEOTIDE SEQUENCE [LARGE SCALE GENOMIC DNA]</scope>
    <source>
        <strain evidence="5">UMSG2</strain>
    </source>
</reference>
<dbReference type="Proteomes" id="UP000286134">
    <property type="component" value="Unassembled WGS sequence"/>
</dbReference>
<dbReference type="OrthoDB" id="8062037at2759"/>
<evidence type="ECO:0000256" key="2">
    <source>
        <dbReference type="ARBA" id="ARBA00022833"/>
    </source>
</evidence>
<comment type="caution">
    <text evidence="5">The sequence shown here is derived from an EMBL/GenBank/DDBJ whole genome shotgun (WGS) entry which is preliminary data.</text>
</comment>
<feature type="domain" description="LIM zinc-binding" evidence="4">
    <location>
        <begin position="59"/>
        <end position="142"/>
    </location>
</feature>
<dbReference type="Gene3D" id="2.10.110.10">
    <property type="entry name" value="Cysteine Rich Protein"/>
    <property type="match status" value="1"/>
</dbReference>
<sequence>MNIDKNYFNRKNDDKSLPDFAFLCTMCWQYQSHGTKPRILGESARIVCEKCWRGVIDLSICWVCGDTVVRGDEVVSLGWCFWHYSCFGCLVCGMQISVPKNEKSSKISSDEFNRDLNDSGRRGVELENVPLCHFCQIEMEGEEKDQLVERALVTVSMFDGGLSRQRFEYLEVGKDQSLTIASPKRRKLKFRSTTSNSSTDIKIQLSSESADEISPLLDNAAHMSISNIGDSISVDEVDSQESSFCTSDSDAEPIGSAIYLSIFDPLGDVAFTPSTTKPLPRWMNRYPKNLGVIKERKTNLVSAKINPNSEEAEVVYASMTTDLNSDLEDIS</sequence>
<keyword evidence="3" id="KW-0440">LIM domain</keyword>
<evidence type="ECO:0000256" key="1">
    <source>
        <dbReference type="ARBA" id="ARBA00022723"/>
    </source>
</evidence>
<organism evidence="5 6">
    <name type="scientific">Erysiphe neolycopersici</name>
    <dbReference type="NCBI Taxonomy" id="212602"/>
    <lineage>
        <taxon>Eukaryota</taxon>
        <taxon>Fungi</taxon>
        <taxon>Dikarya</taxon>
        <taxon>Ascomycota</taxon>
        <taxon>Pezizomycotina</taxon>
        <taxon>Leotiomycetes</taxon>
        <taxon>Erysiphales</taxon>
        <taxon>Erysiphaceae</taxon>
        <taxon>Erysiphe</taxon>
    </lineage>
</organism>
<dbReference type="GO" id="GO:0030695">
    <property type="term" value="F:GTPase regulator activity"/>
    <property type="evidence" value="ECO:0007669"/>
    <property type="project" value="UniProtKB-ARBA"/>
</dbReference>
<keyword evidence="2 3" id="KW-0862">Zinc</keyword>
<dbReference type="AlphaFoldDB" id="A0A420I0B0"/>
<gene>
    <name evidence="5" type="ORF">OnM2_027028</name>
</gene>
<accession>A0A420I0B0</accession>
<dbReference type="EMBL" id="MCFK01002785">
    <property type="protein sequence ID" value="RKF63129.1"/>
    <property type="molecule type" value="Genomic_DNA"/>
</dbReference>
<dbReference type="InterPro" id="IPR001781">
    <property type="entry name" value="Znf_LIM"/>
</dbReference>
<evidence type="ECO:0000259" key="4">
    <source>
        <dbReference type="PROSITE" id="PS50023"/>
    </source>
</evidence>
<keyword evidence="6" id="KW-1185">Reference proteome</keyword>
<protein>
    <recommendedName>
        <fullName evidence="4">LIM zinc-binding domain-containing protein</fullName>
    </recommendedName>
</protein>
<keyword evidence="1 3" id="KW-0479">Metal-binding</keyword>
<evidence type="ECO:0000313" key="5">
    <source>
        <dbReference type="EMBL" id="RKF63129.1"/>
    </source>
</evidence>
<name>A0A420I0B0_9PEZI</name>
<evidence type="ECO:0000256" key="3">
    <source>
        <dbReference type="PROSITE-ProRule" id="PRU00125"/>
    </source>
</evidence>
<dbReference type="STRING" id="212602.A0A420I0B0"/>
<dbReference type="PROSITE" id="PS00478">
    <property type="entry name" value="LIM_DOMAIN_1"/>
    <property type="match status" value="1"/>
</dbReference>
<evidence type="ECO:0000313" key="6">
    <source>
        <dbReference type="Proteomes" id="UP000286134"/>
    </source>
</evidence>
<dbReference type="GO" id="GO:0046872">
    <property type="term" value="F:metal ion binding"/>
    <property type="evidence" value="ECO:0007669"/>
    <property type="project" value="UniProtKB-KW"/>
</dbReference>